<evidence type="ECO:0000313" key="13">
    <source>
        <dbReference type="Proteomes" id="UP000243333"/>
    </source>
</evidence>
<proteinExistence type="inferred from homology"/>
<name>A0A1G7J3G9_9FIRM</name>
<dbReference type="GO" id="GO:0032259">
    <property type="term" value="P:methylation"/>
    <property type="evidence" value="ECO:0007669"/>
    <property type="project" value="UniProtKB-KW"/>
</dbReference>
<feature type="domain" description="Methylated-DNA-[protein]-cysteine S-methyltransferase DNA binding" evidence="10">
    <location>
        <begin position="77"/>
        <end position="157"/>
    </location>
</feature>
<dbReference type="STRING" id="1123285.SAMN05660235_00739"/>
<evidence type="ECO:0000256" key="7">
    <source>
        <dbReference type="ARBA" id="ARBA00023204"/>
    </source>
</evidence>
<sequence length="170" mass="18921">MIVYDAVQTPLGPVYVAVDDIGVCKVAIDSRDWQEYIGSTGCQRDSARCDFAIRQLKEYFLRQRRRFDVPLSIAGTDFCRRVWEVLSSIPYGEVRTYADIAAAIGQPQACRAVGLANFKNPLPIFIPCHRVVGKNGGLVGYKGARTDFKRYLLQLENALTPENGGEMGIN</sequence>
<comment type="catalytic activity">
    <reaction evidence="8 9">
        <text>a 6-O-methyl-2'-deoxyguanosine in DNA + L-cysteinyl-[protein] = S-methyl-L-cysteinyl-[protein] + a 2'-deoxyguanosine in DNA</text>
        <dbReference type="Rhea" id="RHEA:24000"/>
        <dbReference type="Rhea" id="RHEA-COMP:10131"/>
        <dbReference type="Rhea" id="RHEA-COMP:10132"/>
        <dbReference type="Rhea" id="RHEA-COMP:11367"/>
        <dbReference type="Rhea" id="RHEA-COMP:11368"/>
        <dbReference type="ChEBI" id="CHEBI:29950"/>
        <dbReference type="ChEBI" id="CHEBI:82612"/>
        <dbReference type="ChEBI" id="CHEBI:85445"/>
        <dbReference type="ChEBI" id="CHEBI:85448"/>
        <dbReference type="EC" id="2.1.1.63"/>
    </reaction>
</comment>
<keyword evidence="6 9" id="KW-0227">DNA damage</keyword>
<comment type="similarity">
    <text evidence="2 9">Belongs to the MGMT family.</text>
</comment>
<dbReference type="Proteomes" id="UP000243333">
    <property type="component" value="Unassembled WGS sequence"/>
</dbReference>
<dbReference type="EC" id="2.1.1.63" evidence="9"/>
<evidence type="ECO:0000313" key="12">
    <source>
        <dbReference type="EMBL" id="SDF19416.1"/>
    </source>
</evidence>
<dbReference type="PANTHER" id="PTHR10815:SF5">
    <property type="entry name" value="METHYLATED-DNA--PROTEIN-CYSTEINE METHYLTRANSFERASE"/>
    <property type="match status" value="1"/>
</dbReference>
<dbReference type="Gene3D" id="3.30.160.70">
    <property type="entry name" value="Methylated DNA-protein cysteine methyltransferase domain"/>
    <property type="match status" value="1"/>
</dbReference>
<dbReference type="InterPro" id="IPR036631">
    <property type="entry name" value="MGMT_N_sf"/>
</dbReference>
<feature type="active site" description="Nucleophile; methyl group acceptor" evidence="9">
    <location>
        <position position="128"/>
    </location>
</feature>
<evidence type="ECO:0000256" key="1">
    <source>
        <dbReference type="ARBA" id="ARBA00001286"/>
    </source>
</evidence>
<evidence type="ECO:0000256" key="9">
    <source>
        <dbReference type="HAMAP-Rule" id="MF_00772"/>
    </source>
</evidence>
<dbReference type="Gene3D" id="1.10.10.10">
    <property type="entry name" value="Winged helix-like DNA-binding domain superfamily/Winged helix DNA-binding domain"/>
    <property type="match status" value="1"/>
</dbReference>
<dbReference type="InterPro" id="IPR023546">
    <property type="entry name" value="MGMT"/>
</dbReference>
<dbReference type="RefSeq" id="WP_093688227.1">
    <property type="nucleotide sequence ID" value="NZ_FNBU01000004.1"/>
</dbReference>
<dbReference type="EMBL" id="FNBU01000004">
    <property type="protein sequence ID" value="SDF19416.1"/>
    <property type="molecule type" value="Genomic_DNA"/>
</dbReference>
<dbReference type="CDD" id="cd06445">
    <property type="entry name" value="ATase"/>
    <property type="match status" value="1"/>
</dbReference>
<keyword evidence="3 9" id="KW-0963">Cytoplasm</keyword>
<dbReference type="SUPFAM" id="SSF53155">
    <property type="entry name" value="Methylated DNA-protein cysteine methyltransferase domain"/>
    <property type="match status" value="1"/>
</dbReference>
<dbReference type="GO" id="GO:0006307">
    <property type="term" value="P:DNA alkylation repair"/>
    <property type="evidence" value="ECO:0007669"/>
    <property type="project" value="UniProtKB-UniRule"/>
</dbReference>
<keyword evidence="5 9" id="KW-0808">Transferase</keyword>
<reference evidence="13" key="1">
    <citation type="submission" date="2016-10" db="EMBL/GenBank/DDBJ databases">
        <authorList>
            <person name="Varghese N."/>
            <person name="Submissions S."/>
        </authorList>
    </citation>
    <scope>NUCLEOTIDE SEQUENCE [LARGE SCALE GENOMIC DNA]</scope>
    <source>
        <strain evidence="13">DSM 23256</strain>
    </source>
</reference>
<evidence type="ECO:0000256" key="3">
    <source>
        <dbReference type="ARBA" id="ARBA00022490"/>
    </source>
</evidence>
<feature type="domain" description="Methylguanine DNA methyltransferase ribonuclease-like" evidence="11">
    <location>
        <begin position="2"/>
        <end position="73"/>
    </location>
</feature>
<dbReference type="NCBIfam" id="TIGR00589">
    <property type="entry name" value="ogt"/>
    <property type="match status" value="1"/>
</dbReference>
<evidence type="ECO:0000256" key="8">
    <source>
        <dbReference type="ARBA" id="ARBA00049348"/>
    </source>
</evidence>
<dbReference type="FunFam" id="1.10.10.10:FF:000214">
    <property type="entry name" value="Methylated-DNA--protein-cysteine methyltransferase"/>
    <property type="match status" value="1"/>
</dbReference>
<dbReference type="PROSITE" id="PS00374">
    <property type="entry name" value="MGMT"/>
    <property type="match status" value="1"/>
</dbReference>
<evidence type="ECO:0000256" key="4">
    <source>
        <dbReference type="ARBA" id="ARBA00022603"/>
    </source>
</evidence>
<comment type="subcellular location">
    <subcellularLocation>
        <location evidence="9">Cytoplasm</location>
    </subcellularLocation>
</comment>
<comment type="miscellaneous">
    <text evidence="9">This enzyme catalyzes only one turnover and therefore is not strictly catalytic. According to one definition, an enzyme is a biocatalyst that acts repeatedly and over many reaction cycles.</text>
</comment>
<dbReference type="Pfam" id="PF02870">
    <property type="entry name" value="Methyltransf_1N"/>
    <property type="match status" value="1"/>
</dbReference>
<dbReference type="InterPro" id="IPR036388">
    <property type="entry name" value="WH-like_DNA-bd_sf"/>
</dbReference>
<organism evidence="12 13">
    <name type="scientific">Sporolituus thermophilus DSM 23256</name>
    <dbReference type="NCBI Taxonomy" id="1123285"/>
    <lineage>
        <taxon>Bacteria</taxon>
        <taxon>Bacillati</taxon>
        <taxon>Bacillota</taxon>
        <taxon>Negativicutes</taxon>
        <taxon>Selenomonadales</taxon>
        <taxon>Sporomusaceae</taxon>
        <taxon>Sporolituus</taxon>
    </lineage>
</organism>
<dbReference type="Pfam" id="PF01035">
    <property type="entry name" value="DNA_binding_1"/>
    <property type="match status" value="1"/>
</dbReference>
<evidence type="ECO:0000256" key="6">
    <source>
        <dbReference type="ARBA" id="ARBA00022763"/>
    </source>
</evidence>
<dbReference type="PANTHER" id="PTHR10815">
    <property type="entry name" value="METHYLATED-DNA--PROTEIN-CYSTEINE METHYLTRANSFERASE"/>
    <property type="match status" value="1"/>
</dbReference>
<dbReference type="InterPro" id="IPR001497">
    <property type="entry name" value="MethylDNA_cys_MeTrfase_AS"/>
</dbReference>
<evidence type="ECO:0000256" key="2">
    <source>
        <dbReference type="ARBA" id="ARBA00008711"/>
    </source>
</evidence>
<keyword evidence="13" id="KW-1185">Reference proteome</keyword>
<evidence type="ECO:0000256" key="5">
    <source>
        <dbReference type="ARBA" id="ARBA00022679"/>
    </source>
</evidence>
<dbReference type="OrthoDB" id="9802228at2"/>
<keyword evidence="7 9" id="KW-0234">DNA repair</keyword>
<gene>
    <name evidence="12" type="ORF">SAMN05660235_00739</name>
</gene>
<evidence type="ECO:0000259" key="10">
    <source>
        <dbReference type="Pfam" id="PF01035"/>
    </source>
</evidence>
<evidence type="ECO:0000259" key="11">
    <source>
        <dbReference type="Pfam" id="PF02870"/>
    </source>
</evidence>
<dbReference type="InterPro" id="IPR014048">
    <property type="entry name" value="MethylDNA_cys_MeTrfase_DNA-bd"/>
</dbReference>
<dbReference type="GO" id="GO:0005737">
    <property type="term" value="C:cytoplasm"/>
    <property type="evidence" value="ECO:0007669"/>
    <property type="project" value="UniProtKB-SubCell"/>
</dbReference>
<keyword evidence="4 9" id="KW-0489">Methyltransferase</keyword>
<accession>A0A1G7J3G9</accession>
<dbReference type="InterPro" id="IPR008332">
    <property type="entry name" value="MethylG_MeTrfase_N"/>
</dbReference>
<comment type="catalytic activity">
    <reaction evidence="1 9">
        <text>a 4-O-methyl-thymidine in DNA + L-cysteinyl-[protein] = a thymidine in DNA + S-methyl-L-cysteinyl-[protein]</text>
        <dbReference type="Rhea" id="RHEA:53428"/>
        <dbReference type="Rhea" id="RHEA-COMP:10131"/>
        <dbReference type="Rhea" id="RHEA-COMP:10132"/>
        <dbReference type="Rhea" id="RHEA-COMP:13555"/>
        <dbReference type="Rhea" id="RHEA-COMP:13556"/>
        <dbReference type="ChEBI" id="CHEBI:29950"/>
        <dbReference type="ChEBI" id="CHEBI:82612"/>
        <dbReference type="ChEBI" id="CHEBI:137386"/>
        <dbReference type="ChEBI" id="CHEBI:137387"/>
        <dbReference type="EC" id="2.1.1.63"/>
    </reaction>
</comment>
<dbReference type="HAMAP" id="MF_00772">
    <property type="entry name" value="OGT"/>
    <property type="match status" value="1"/>
</dbReference>
<protein>
    <recommendedName>
        <fullName evidence="9">Methylated-DNA--protein-cysteine methyltransferase</fullName>
        <ecNumber evidence="9">2.1.1.63</ecNumber>
    </recommendedName>
    <alternativeName>
        <fullName evidence="9">6-O-methylguanine-DNA methyltransferase</fullName>
        <shortName evidence="9">MGMT</shortName>
    </alternativeName>
    <alternativeName>
        <fullName evidence="9">O-6-methylguanine-DNA-alkyltransferase</fullName>
    </alternativeName>
</protein>
<dbReference type="GO" id="GO:0003908">
    <property type="term" value="F:methylated-DNA-[protein]-cysteine S-methyltransferase activity"/>
    <property type="evidence" value="ECO:0007669"/>
    <property type="project" value="UniProtKB-UniRule"/>
</dbReference>
<dbReference type="InterPro" id="IPR036217">
    <property type="entry name" value="MethylDNA_cys_MeTrfase_DNAb"/>
</dbReference>
<dbReference type="AlphaFoldDB" id="A0A1G7J3G9"/>
<comment type="function">
    <text evidence="9">Involved in the cellular defense against the biological effects of O6-methylguanine (O6-MeG) and O4-methylthymine (O4-MeT) in DNA. Repairs the methylated nucleobase in DNA by stoichiometrically transferring the methyl group to a cysteine residue in the enzyme. This is a suicide reaction: the enzyme is irreversibly inactivated.</text>
</comment>
<dbReference type="SUPFAM" id="SSF46767">
    <property type="entry name" value="Methylated DNA-protein cysteine methyltransferase, C-terminal domain"/>
    <property type="match status" value="1"/>
</dbReference>